<evidence type="ECO:0000313" key="2">
    <source>
        <dbReference type="Proteomes" id="UP000027982"/>
    </source>
</evidence>
<dbReference type="Pfam" id="PF01885">
    <property type="entry name" value="PTS_2-RNA"/>
    <property type="match status" value="1"/>
</dbReference>
<dbReference type="HOGENOM" id="CLU_3135924_0_0_0"/>
<dbReference type="RefSeq" id="WP_227624977.1">
    <property type="nucleotide sequence ID" value="NZ_CP007139.1"/>
</dbReference>
<name>A0A068NV60_FIMGI</name>
<accession>A0A068NV60</accession>
<organism evidence="1 2">
    <name type="scientific">Fimbriimonas ginsengisoli Gsoil 348</name>
    <dbReference type="NCBI Taxonomy" id="661478"/>
    <lineage>
        <taxon>Bacteria</taxon>
        <taxon>Bacillati</taxon>
        <taxon>Armatimonadota</taxon>
        <taxon>Fimbriimonadia</taxon>
        <taxon>Fimbriimonadales</taxon>
        <taxon>Fimbriimonadaceae</taxon>
        <taxon>Fimbriimonas</taxon>
    </lineage>
</organism>
<proteinExistence type="predicted"/>
<dbReference type="GO" id="GO:0016740">
    <property type="term" value="F:transferase activity"/>
    <property type="evidence" value="ECO:0007669"/>
    <property type="project" value="UniProtKB-KW"/>
</dbReference>
<protein>
    <submittedName>
        <fullName evidence="1">Phosphate acetyltransferase</fullName>
    </submittedName>
</protein>
<dbReference type="Proteomes" id="UP000027982">
    <property type="component" value="Chromosome"/>
</dbReference>
<dbReference type="InterPro" id="IPR002745">
    <property type="entry name" value="Ptrans_KptA/Tpt1"/>
</dbReference>
<dbReference type="EMBL" id="CP007139">
    <property type="protein sequence ID" value="AIE87257.1"/>
    <property type="molecule type" value="Genomic_DNA"/>
</dbReference>
<dbReference type="Gene3D" id="1.10.10.970">
    <property type="entry name" value="RNA 2'-phosphotransferase, Tpt1/KptA family, N-terminal domain"/>
    <property type="match status" value="1"/>
</dbReference>
<dbReference type="KEGG" id="fgi:OP10G_3889"/>
<dbReference type="AlphaFoldDB" id="A0A068NV60"/>
<reference evidence="1 2" key="1">
    <citation type="journal article" date="2014" name="PLoS ONE">
        <title>The first complete genome sequence of the class fimbriimonadia in the phylum armatimonadetes.</title>
        <authorList>
            <person name="Hu Z.Y."/>
            <person name="Wang Y.Z."/>
            <person name="Im W.T."/>
            <person name="Wang S.Y."/>
            <person name="Zhao G.P."/>
            <person name="Zheng H.J."/>
            <person name="Quan Z.X."/>
        </authorList>
    </citation>
    <scope>NUCLEOTIDE SEQUENCE [LARGE SCALE GENOMIC DNA]</scope>
    <source>
        <strain evidence="1">Gsoil 348</strain>
    </source>
</reference>
<dbReference type="SUPFAM" id="SSF56399">
    <property type="entry name" value="ADP-ribosylation"/>
    <property type="match status" value="1"/>
</dbReference>
<sequence length="49" mass="5507">MSIRTDPRQFKGLSKFVSLVLRHEPGLAGLELEVGGWVSVDRLIEGRRT</sequence>
<gene>
    <name evidence="1" type="ORF">OP10G_3889</name>
</gene>
<evidence type="ECO:0000313" key="1">
    <source>
        <dbReference type="EMBL" id="AIE87257.1"/>
    </source>
</evidence>
<dbReference type="STRING" id="661478.OP10G_3889"/>
<dbReference type="InterPro" id="IPR042080">
    <property type="entry name" value="RNA_2'-PTrans_N"/>
</dbReference>
<keyword evidence="2" id="KW-1185">Reference proteome</keyword>
<keyword evidence="1" id="KW-0808">Transferase</keyword>